<accession>Q01QJ0</accession>
<evidence type="ECO:0000313" key="2">
    <source>
        <dbReference type="EMBL" id="ABJ88080.1"/>
    </source>
</evidence>
<sequence length="479" mass="52579" precursor="true">MKSAPAMLGAITVAAVLVHGYHLGVDDAAIYVPAIKRVADPGLYPFGEQFFMSHAHLSVFALLVGGSARLSHLPVDAVIFAWHVLSIFALLLAAWQLLGCCFESRAARWSGVALLAATLSVPVTGTALAIMDPYLTARSLSTPATLFAIVYYLSGRLRWAAAWLLLTAALHPQMGMYGACFLGCMEVARRRQSLHGLAMGLAFLPNFAPVGAGPARDCLLSRSFFFVNTWMWYEWVGVFAPVALLWWFSVTRPRRTLPAFRELAAGLVPFGLGFTALAVILSIPASLEGYTRLQPMRSFHLLYVVLFILIGGLIGEYAIKASAWRWTALFVPLGLGMLIMQDATFPASQHVEWPGSTNDNSWISAFMWIRSHTPKEAVFALDADYMVQPGDDTHGFRAVAERSVLADRVKDSGAVSLFPQLAPEWERQVLADRGLDHFVAADFRKLVSLYPVTWILMVGRGAPGLICPYQNRDLAVCRM</sequence>
<reference evidence="2" key="1">
    <citation type="submission" date="2006-10" db="EMBL/GenBank/DDBJ databases">
        <title>Complete sequence of Solibacter usitatus Ellin6076.</title>
        <authorList>
            <consortium name="US DOE Joint Genome Institute"/>
            <person name="Copeland A."/>
            <person name="Lucas S."/>
            <person name="Lapidus A."/>
            <person name="Barry K."/>
            <person name="Detter J.C."/>
            <person name="Glavina del Rio T."/>
            <person name="Hammon N."/>
            <person name="Israni S."/>
            <person name="Dalin E."/>
            <person name="Tice H."/>
            <person name="Pitluck S."/>
            <person name="Thompson L.S."/>
            <person name="Brettin T."/>
            <person name="Bruce D."/>
            <person name="Han C."/>
            <person name="Tapia R."/>
            <person name="Gilna P."/>
            <person name="Schmutz J."/>
            <person name="Larimer F."/>
            <person name="Land M."/>
            <person name="Hauser L."/>
            <person name="Kyrpides N."/>
            <person name="Mikhailova N."/>
            <person name="Janssen P.H."/>
            <person name="Kuske C.R."/>
            <person name="Richardson P."/>
        </authorList>
    </citation>
    <scope>NUCLEOTIDE SEQUENCE</scope>
    <source>
        <strain evidence="2">Ellin6076</strain>
    </source>
</reference>
<dbReference type="OrthoDB" id="109255at2"/>
<organism evidence="2">
    <name type="scientific">Solibacter usitatus (strain Ellin6076)</name>
    <dbReference type="NCBI Taxonomy" id="234267"/>
    <lineage>
        <taxon>Bacteria</taxon>
        <taxon>Pseudomonadati</taxon>
        <taxon>Acidobacteriota</taxon>
        <taxon>Terriglobia</taxon>
        <taxon>Bryobacterales</taxon>
        <taxon>Solibacteraceae</taxon>
        <taxon>Candidatus Solibacter</taxon>
    </lineage>
</organism>
<dbReference type="InParanoid" id="Q01QJ0"/>
<dbReference type="KEGG" id="sus:Acid_7169"/>
<keyword evidence="1" id="KW-0472">Membrane</keyword>
<dbReference type="EMBL" id="CP000473">
    <property type="protein sequence ID" value="ABJ88080.1"/>
    <property type="molecule type" value="Genomic_DNA"/>
</dbReference>
<keyword evidence="1" id="KW-0812">Transmembrane</keyword>
<keyword evidence="1" id="KW-1133">Transmembrane helix</keyword>
<feature type="transmembrane region" description="Helical" evidence="1">
    <location>
        <begin position="109"/>
        <end position="130"/>
    </location>
</feature>
<feature type="transmembrane region" description="Helical" evidence="1">
    <location>
        <begin position="77"/>
        <end position="97"/>
    </location>
</feature>
<evidence type="ECO:0000256" key="1">
    <source>
        <dbReference type="SAM" id="Phobius"/>
    </source>
</evidence>
<protein>
    <recommendedName>
        <fullName evidence="3">Glycosyltransferase RgtA/B/C/D-like domain-containing protein</fullName>
    </recommendedName>
</protein>
<name>Q01QJ0_SOLUE</name>
<feature type="transmembrane region" description="Helical" evidence="1">
    <location>
        <begin position="160"/>
        <end position="182"/>
    </location>
</feature>
<feature type="transmembrane region" description="Helical" evidence="1">
    <location>
        <begin position="299"/>
        <end position="319"/>
    </location>
</feature>
<evidence type="ECO:0008006" key="3">
    <source>
        <dbReference type="Google" id="ProtNLM"/>
    </source>
</evidence>
<feature type="transmembrane region" description="Helical" evidence="1">
    <location>
        <begin position="263"/>
        <end position="287"/>
    </location>
</feature>
<proteinExistence type="predicted"/>
<dbReference type="HOGENOM" id="CLU_548343_0_0_0"/>
<feature type="transmembrane region" description="Helical" evidence="1">
    <location>
        <begin position="44"/>
        <end position="65"/>
    </location>
</feature>
<feature type="transmembrane region" description="Helical" evidence="1">
    <location>
        <begin position="194"/>
        <end position="212"/>
    </location>
</feature>
<dbReference type="eggNOG" id="ENOG502Z9Q3">
    <property type="taxonomic scope" value="Bacteria"/>
</dbReference>
<dbReference type="STRING" id="234267.Acid_7169"/>
<feature type="transmembrane region" description="Helical" evidence="1">
    <location>
        <begin position="232"/>
        <end position="251"/>
    </location>
</feature>
<dbReference type="AlphaFoldDB" id="Q01QJ0"/>
<gene>
    <name evidence="2" type="ordered locus">Acid_7169</name>
</gene>